<dbReference type="Pfam" id="PF00295">
    <property type="entry name" value="Glyco_hydro_28"/>
    <property type="match status" value="1"/>
</dbReference>
<dbReference type="SMART" id="SM00710">
    <property type="entry name" value="PbH1"/>
    <property type="match status" value="4"/>
</dbReference>
<organism evidence="5 6">
    <name type="scientific">Reichenbachiella ulvae</name>
    <dbReference type="NCBI Taxonomy" id="2980104"/>
    <lineage>
        <taxon>Bacteria</taxon>
        <taxon>Pseudomonadati</taxon>
        <taxon>Bacteroidota</taxon>
        <taxon>Cytophagia</taxon>
        <taxon>Cytophagales</taxon>
        <taxon>Reichenbachiellaceae</taxon>
        <taxon>Reichenbachiella</taxon>
    </lineage>
</organism>
<evidence type="ECO:0000313" key="6">
    <source>
        <dbReference type="Proteomes" id="UP001300692"/>
    </source>
</evidence>
<proteinExistence type="inferred from homology"/>
<dbReference type="InterPro" id="IPR011050">
    <property type="entry name" value="Pectin_lyase_fold/virulence"/>
</dbReference>
<keyword evidence="6" id="KW-1185">Reference proteome</keyword>
<dbReference type="RefSeq" id="WP_264138862.1">
    <property type="nucleotide sequence ID" value="NZ_JAOYOD010000001.1"/>
</dbReference>
<keyword evidence="2 4" id="KW-0378">Hydrolase</keyword>
<dbReference type="PANTHER" id="PTHR31339:SF0">
    <property type="entry name" value="PECTIN LYASE-LIKE SUPERFAMILY PROTEIN"/>
    <property type="match status" value="1"/>
</dbReference>
<sequence>MPNPGQCSSLEDRLVHAYAFGAIQYRLIAIRIMSKYLLILLASALLRCSPANPQVFDVKKYGAIGDGVTNDQKAIQKAIDACQGSGKTVLFPPGTYLTGQLMLGSNMTLQIDSAATILGVQSDSEEVYPHGMIETKYPNRMLEDCQRRLIYGDHVQNVTITGKGKIDGQGDYESWMNVKELGTEKDRPSILAFVGSQNIEVSGITMVDPACWTQVYIESDSITIRDIKVHTGNLTPNRDGIDIVDCHHVLIEGCDIKSEDDGICFKSGSEYGCKDVVVRDCVIDKLNVNAGNCFKFGTDGLGSFMNFEVSGLTLKNAHQNSALVIESMDGAYINNINISDCDITNCGQAIFMLLANRRRNVPGRKTRIGSISNIHFKNIRGKDFTQQYPSIITGMEGHRIQNVTFEELNLELKGGVESNEQTVMEYDGKYPEGSKFGNTSAYAFFTRHVDQVNFINCEITSEQPDARQWLVQEDVGSVNIQ</sequence>
<dbReference type="InterPro" id="IPR006626">
    <property type="entry name" value="PbH1"/>
</dbReference>
<dbReference type="SUPFAM" id="SSF51126">
    <property type="entry name" value="Pectin lyase-like"/>
    <property type="match status" value="1"/>
</dbReference>
<evidence type="ECO:0000313" key="5">
    <source>
        <dbReference type="EMBL" id="MCV9388040.1"/>
    </source>
</evidence>
<gene>
    <name evidence="5" type="ORF">N7U62_15260</name>
</gene>
<name>A0ABT3CWF8_9BACT</name>
<dbReference type="InterPro" id="IPR051801">
    <property type="entry name" value="GH28_Enzymes"/>
</dbReference>
<comment type="similarity">
    <text evidence="1 4">Belongs to the glycosyl hydrolase 28 family.</text>
</comment>
<dbReference type="InterPro" id="IPR012334">
    <property type="entry name" value="Pectin_lyas_fold"/>
</dbReference>
<evidence type="ECO:0000256" key="1">
    <source>
        <dbReference type="ARBA" id="ARBA00008834"/>
    </source>
</evidence>
<protein>
    <submittedName>
        <fullName evidence="5">Glycosyl hydrolase family 28 protein</fullName>
    </submittedName>
</protein>
<evidence type="ECO:0000256" key="4">
    <source>
        <dbReference type="RuleBase" id="RU361169"/>
    </source>
</evidence>
<comment type="caution">
    <text evidence="5">The sequence shown here is derived from an EMBL/GenBank/DDBJ whole genome shotgun (WGS) entry which is preliminary data.</text>
</comment>
<accession>A0ABT3CWF8</accession>
<reference evidence="5 6" key="1">
    <citation type="submission" date="2022-10" db="EMBL/GenBank/DDBJ databases">
        <title>Comparative genomics and taxonomic characterization of three novel marine species of genus Reichenbachiella exhibiting antioxidant and polysaccharide degradation activities.</title>
        <authorList>
            <person name="Muhammad N."/>
            <person name="Lee Y.-J."/>
            <person name="Ko J."/>
            <person name="Kim S.-G."/>
        </authorList>
    </citation>
    <scope>NUCLEOTIDE SEQUENCE [LARGE SCALE GENOMIC DNA]</scope>
    <source>
        <strain evidence="5 6">ABR2-5</strain>
    </source>
</reference>
<dbReference type="Proteomes" id="UP001300692">
    <property type="component" value="Unassembled WGS sequence"/>
</dbReference>
<evidence type="ECO:0000256" key="3">
    <source>
        <dbReference type="ARBA" id="ARBA00023295"/>
    </source>
</evidence>
<dbReference type="EMBL" id="JAOYOD010000001">
    <property type="protein sequence ID" value="MCV9388040.1"/>
    <property type="molecule type" value="Genomic_DNA"/>
</dbReference>
<dbReference type="PANTHER" id="PTHR31339">
    <property type="entry name" value="PECTIN LYASE-RELATED"/>
    <property type="match status" value="1"/>
</dbReference>
<dbReference type="GO" id="GO:0016787">
    <property type="term" value="F:hydrolase activity"/>
    <property type="evidence" value="ECO:0007669"/>
    <property type="project" value="UniProtKB-KW"/>
</dbReference>
<dbReference type="InterPro" id="IPR000743">
    <property type="entry name" value="Glyco_hydro_28"/>
</dbReference>
<evidence type="ECO:0000256" key="2">
    <source>
        <dbReference type="ARBA" id="ARBA00022801"/>
    </source>
</evidence>
<dbReference type="Gene3D" id="2.160.20.10">
    <property type="entry name" value="Single-stranded right-handed beta-helix, Pectin lyase-like"/>
    <property type="match status" value="1"/>
</dbReference>
<keyword evidence="3 4" id="KW-0326">Glycosidase</keyword>